<dbReference type="CDD" id="cd07814">
    <property type="entry name" value="SRPBCC_CalC_Aha1-like"/>
    <property type="match status" value="1"/>
</dbReference>
<proteinExistence type="inferred from homology"/>
<evidence type="ECO:0000259" key="2">
    <source>
        <dbReference type="Pfam" id="PF08327"/>
    </source>
</evidence>
<dbReference type="InterPro" id="IPR013538">
    <property type="entry name" value="ASHA1/2-like_C"/>
</dbReference>
<accession>A0A1I2AR95</accession>
<dbReference type="STRING" id="500610.SAMN02799615_01109"/>
<evidence type="ECO:0000313" key="3">
    <source>
        <dbReference type="EMBL" id="SFE46068.1"/>
    </source>
</evidence>
<dbReference type="Pfam" id="PF08327">
    <property type="entry name" value="AHSA1"/>
    <property type="match status" value="1"/>
</dbReference>
<evidence type="ECO:0000256" key="1">
    <source>
        <dbReference type="ARBA" id="ARBA00006817"/>
    </source>
</evidence>
<dbReference type="EMBL" id="FONH01000002">
    <property type="protein sequence ID" value="SFE46068.1"/>
    <property type="molecule type" value="Genomic_DNA"/>
</dbReference>
<name>A0A1I2AR95_9GAMM</name>
<comment type="similarity">
    <text evidence="1">Belongs to the AHA1 family.</text>
</comment>
<dbReference type="Proteomes" id="UP000199477">
    <property type="component" value="Unassembled WGS sequence"/>
</dbReference>
<dbReference type="Gene3D" id="3.30.530.20">
    <property type="match status" value="1"/>
</dbReference>
<dbReference type="SUPFAM" id="SSF55961">
    <property type="entry name" value="Bet v1-like"/>
    <property type="match status" value="1"/>
</dbReference>
<dbReference type="InterPro" id="IPR023393">
    <property type="entry name" value="START-like_dom_sf"/>
</dbReference>
<gene>
    <name evidence="3" type="ORF">SAMN02799615_01109</name>
</gene>
<keyword evidence="4" id="KW-1185">Reference proteome</keyword>
<sequence length="154" mass="17496">MSERIVESTIIDAPVAIVWENLTQPELMRAWMGEPAMKLEVEADWRVGGKVSVRGVHTGRFENRGTVLAFEPPMRLSYTHLSSVSRLPDYPASYTVFEFRLSAMGERTRLDFEASGFPTEVIFRHLAFYWGGTLDAIGRQAASFYRDRSISTRS</sequence>
<reference evidence="4" key="1">
    <citation type="submission" date="2016-10" db="EMBL/GenBank/DDBJ databases">
        <authorList>
            <person name="Varghese N."/>
            <person name="Submissions S."/>
        </authorList>
    </citation>
    <scope>NUCLEOTIDE SEQUENCE [LARGE SCALE GENOMIC DNA]</scope>
    <source>
        <strain evidence="4">UNC178MFTsu3.1</strain>
    </source>
</reference>
<protein>
    <submittedName>
        <fullName evidence="3">Uncharacterized conserved protein YndB, AHSA1/START domain</fullName>
    </submittedName>
</protein>
<organism evidence="3 4">
    <name type="scientific">Dyella marensis</name>
    <dbReference type="NCBI Taxonomy" id="500610"/>
    <lineage>
        <taxon>Bacteria</taxon>
        <taxon>Pseudomonadati</taxon>
        <taxon>Pseudomonadota</taxon>
        <taxon>Gammaproteobacteria</taxon>
        <taxon>Lysobacterales</taxon>
        <taxon>Rhodanobacteraceae</taxon>
        <taxon>Dyella</taxon>
    </lineage>
</organism>
<feature type="domain" description="Activator of Hsp90 ATPase homologue 1/2-like C-terminal" evidence="2">
    <location>
        <begin position="12"/>
        <end position="137"/>
    </location>
</feature>
<dbReference type="AlphaFoldDB" id="A0A1I2AR95"/>
<dbReference type="RefSeq" id="WP_051548963.1">
    <property type="nucleotide sequence ID" value="NZ_FONH01000002.1"/>
</dbReference>
<evidence type="ECO:0000313" key="4">
    <source>
        <dbReference type="Proteomes" id="UP000199477"/>
    </source>
</evidence>